<evidence type="ECO:0000256" key="1">
    <source>
        <dbReference type="ARBA" id="ARBA00023015"/>
    </source>
</evidence>
<keyword evidence="1" id="KW-0805">Transcription regulation</keyword>
<feature type="domain" description="HTH asnC-type" evidence="4">
    <location>
        <begin position="3"/>
        <end position="64"/>
    </location>
</feature>
<dbReference type="SUPFAM" id="SSF54909">
    <property type="entry name" value="Dimeric alpha+beta barrel"/>
    <property type="match status" value="1"/>
</dbReference>
<dbReference type="InterPro" id="IPR011008">
    <property type="entry name" value="Dimeric_a/b-barrel"/>
</dbReference>
<dbReference type="AlphaFoldDB" id="A0A6L9EE66"/>
<dbReference type="InterPro" id="IPR036390">
    <property type="entry name" value="WH_DNA-bd_sf"/>
</dbReference>
<dbReference type="Pfam" id="PF01037">
    <property type="entry name" value="AsnC_trans_reg"/>
    <property type="match status" value="1"/>
</dbReference>
<dbReference type="InterPro" id="IPR036388">
    <property type="entry name" value="WH-like_DNA-bd_sf"/>
</dbReference>
<comment type="caution">
    <text evidence="5">The sequence shown here is derived from an EMBL/GenBank/DDBJ whole genome shotgun (WGS) entry which is preliminary data.</text>
</comment>
<dbReference type="PROSITE" id="PS50956">
    <property type="entry name" value="HTH_ASNC_2"/>
    <property type="match status" value="1"/>
</dbReference>
<evidence type="ECO:0000259" key="4">
    <source>
        <dbReference type="PROSITE" id="PS50956"/>
    </source>
</evidence>
<dbReference type="PANTHER" id="PTHR30154:SF34">
    <property type="entry name" value="TRANSCRIPTIONAL REGULATOR AZLB"/>
    <property type="match status" value="1"/>
</dbReference>
<name>A0A6L9EE66_9FLAO</name>
<sequence>MQLDEIDKKLLMLLQTDSKRTIKAYANDLELSNTAVYERIRRLENKGVIAKYVTLLNKGLIDKAFVVFCHVKLVQHIKEYVRQFEREVLQLEEVVECYHISGDYDYLLKICVKDMEAYREFLVGKLTALKNIGSTQSSFAIQEVKYSTAIQL</sequence>
<dbReference type="Proteomes" id="UP000475249">
    <property type="component" value="Unassembled WGS sequence"/>
</dbReference>
<dbReference type="InterPro" id="IPR000485">
    <property type="entry name" value="AsnC-type_HTH_dom"/>
</dbReference>
<reference evidence="5 6" key="1">
    <citation type="submission" date="2020-01" db="EMBL/GenBank/DDBJ databases">
        <title>Bacteria diversity of Porities sp.</title>
        <authorList>
            <person name="Wang G."/>
        </authorList>
    </citation>
    <scope>NUCLEOTIDE SEQUENCE [LARGE SCALE GENOMIC DNA]</scope>
    <source>
        <strain evidence="5 6">R33</strain>
    </source>
</reference>
<organism evidence="5 6">
    <name type="scientific">Poritiphilus flavus</name>
    <dbReference type="NCBI Taxonomy" id="2697053"/>
    <lineage>
        <taxon>Bacteria</taxon>
        <taxon>Pseudomonadati</taxon>
        <taxon>Bacteroidota</taxon>
        <taxon>Flavobacteriia</taxon>
        <taxon>Flavobacteriales</taxon>
        <taxon>Flavobacteriaceae</taxon>
        <taxon>Poritiphilus</taxon>
    </lineage>
</organism>
<evidence type="ECO:0000313" key="5">
    <source>
        <dbReference type="EMBL" id="NAS13054.1"/>
    </source>
</evidence>
<evidence type="ECO:0000313" key="6">
    <source>
        <dbReference type="Proteomes" id="UP000475249"/>
    </source>
</evidence>
<dbReference type="PRINTS" id="PR00033">
    <property type="entry name" value="HTHASNC"/>
</dbReference>
<dbReference type="Gene3D" id="1.10.10.10">
    <property type="entry name" value="Winged helix-like DNA-binding domain superfamily/Winged helix DNA-binding domain"/>
    <property type="match status" value="1"/>
</dbReference>
<dbReference type="Pfam" id="PF13404">
    <property type="entry name" value="HTH_AsnC-type"/>
    <property type="match status" value="1"/>
</dbReference>
<dbReference type="InterPro" id="IPR019888">
    <property type="entry name" value="Tscrpt_reg_AsnC-like"/>
</dbReference>
<gene>
    <name evidence="5" type="ORF">GTQ38_13650</name>
</gene>
<evidence type="ECO:0000256" key="2">
    <source>
        <dbReference type="ARBA" id="ARBA00023125"/>
    </source>
</evidence>
<dbReference type="GO" id="GO:0043565">
    <property type="term" value="F:sequence-specific DNA binding"/>
    <property type="evidence" value="ECO:0007669"/>
    <property type="project" value="InterPro"/>
</dbReference>
<accession>A0A6L9EE66</accession>
<keyword evidence="2" id="KW-0238">DNA-binding</keyword>
<evidence type="ECO:0000256" key="3">
    <source>
        <dbReference type="ARBA" id="ARBA00023163"/>
    </source>
</evidence>
<protein>
    <submittedName>
        <fullName evidence="5">AsnC family transcriptional regulator</fullName>
    </submittedName>
</protein>
<dbReference type="Gene3D" id="3.30.70.920">
    <property type="match status" value="1"/>
</dbReference>
<keyword evidence="3" id="KW-0804">Transcription</keyword>
<dbReference type="GO" id="GO:0043200">
    <property type="term" value="P:response to amino acid"/>
    <property type="evidence" value="ECO:0007669"/>
    <property type="project" value="TreeGrafter"/>
</dbReference>
<dbReference type="InterPro" id="IPR019887">
    <property type="entry name" value="Tscrpt_reg_AsnC/Lrp_C"/>
</dbReference>
<dbReference type="EMBL" id="WXYO01000006">
    <property type="protein sequence ID" value="NAS13054.1"/>
    <property type="molecule type" value="Genomic_DNA"/>
</dbReference>
<dbReference type="PANTHER" id="PTHR30154">
    <property type="entry name" value="LEUCINE-RESPONSIVE REGULATORY PROTEIN"/>
    <property type="match status" value="1"/>
</dbReference>
<keyword evidence="6" id="KW-1185">Reference proteome</keyword>
<dbReference type="SMART" id="SM00344">
    <property type="entry name" value="HTH_ASNC"/>
    <property type="match status" value="1"/>
</dbReference>
<dbReference type="RefSeq" id="WP_161436098.1">
    <property type="nucleotide sequence ID" value="NZ_WXYO01000006.1"/>
</dbReference>
<dbReference type="SUPFAM" id="SSF46785">
    <property type="entry name" value="Winged helix' DNA-binding domain"/>
    <property type="match status" value="1"/>
</dbReference>
<dbReference type="GO" id="GO:0005829">
    <property type="term" value="C:cytosol"/>
    <property type="evidence" value="ECO:0007669"/>
    <property type="project" value="TreeGrafter"/>
</dbReference>
<proteinExistence type="predicted"/>